<dbReference type="InterPro" id="IPR017627">
    <property type="entry name" value="UGHY"/>
</dbReference>
<evidence type="ECO:0000313" key="3">
    <source>
        <dbReference type="Proteomes" id="UP001203880"/>
    </source>
</evidence>
<dbReference type="InterPro" id="IPR044697">
    <property type="entry name" value="UGlyAH_cupin_C"/>
</dbReference>
<dbReference type="Proteomes" id="UP001203880">
    <property type="component" value="Unassembled WGS sequence"/>
</dbReference>
<organism evidence="2 3">
    <name type="scientific">Ruegeria spongiae</name>
    <dbReference type="NCBI Taxonomy" id="2942209"/>
    <lineage>
        <taxon>Bacteria</taxon>
        <taxon>Pseudomonadati</taxon>
        <taxon>Pseudomonadota</taxon>
        <taxon>Alphaproteobacteria</taxon>
        <taxon>Rhodobacterales</taxon>
        <taxon>Roseobacteraceae</taxon>
        <taxon>Ruegeria</taxon>
    </lineage>
</organism>
<dbReference type="RefSeq" id="WP_249706967.1">
    <property type="nucleotide sequence ID" value="NZ_JAMFMB010000003.1"/>
</dbReference>
<keyword evidence="3" id="KW-1185">Reference proteome</keyword>
<dbReference type="CDD" id="cd02211">
    <property type="entry name" value="cupin_UGlyAH_N"/>
    <property type="match status" value="1"/>
</dbReference>
<feature type="domain" description="Cupin type-2" evidence="1">
    <location>
        <begin position="194"/>
        <end position="259"/>
    </location>
</feature>
<dbReference type="NCBIfam" id="NF008376">
    <property type="entry name" value="PRK11171.1-5"/>
    <property type="match status" value="1"/>
</dbReference>
<name>A0ABT0Q0D2_9RHOB</name>
<dbReference type="NCBIfam" id="NF008373">
    <property type="entry name" value="PRK11171.1-2"/>
    <property type="match status" value="1"/>
</dbReference>
<dbReference type="EC" id="3.5.3.26" evidence="2"/>
<dbReference type="InterPro" id="IPR044704">
    <property type="entry name" value="UGlyAH_cupin_N"/>
</dbReference>
<dbReference type="NCBIfam" id="TIGR03214">
    <property type="entry name" value="ura-cupin"/>
    <property type="match status" value="1"/>
</dbReference>
<evidence type="ECO:0000259" key="1">
    <source>
        <dbReference type="Pfam" id="PF07883"/>
    </source>
</evidence>
<gene>
    <name evidence="2" type="ORF">M3P21_03865</name>
</gene>
<dbReference type="CDD" id="cd02212">
    <property type="entry name" value="cupin_UGlyAH_C"/>
    <property type="match status" value="1"/>
</dbReference>
<dbReference type="GO" id="GO:0071522">
    <property type="term" value="F:ureidoglycine aminohydrolase activity"/>
    <property type="evidence" value="ECO:0007669"/>
    <property type="project" value="UniProtKB-EC"/>
</dbReference>
<dbReference type="InterPro" id="IPR011051">
    <property type="entry name" value="RmlC_Cupin_sf"/>
</dbReference>
<dbReference type="InterPro" id="IPR014710">
    <property type="entry name" value="RmlC-like_jellyroll"/>
</dbReference>
<keyword evidence="2" id="KW-0378">Hydrolase</keyword>
<protein>
    <submittedName>
        <fullName evidence="2">Bifunctional allantoicase/(S)-ureidoglycine aminohydrolase</fullName>
        <ecNumber evidence="2">3.5.3.26</ecNumber>
        <ecNumber evidence="2">3.5.3.4</ecNumber>
    </submittedName>
</protein>
<dbReference type="SUPFAM" id="SSF51182">
    <property type="entry name" value="RmlC-like cupins"/>
    <property type="match status" value="1"/>
</dbReference>
<dbReference type="GO" id="GO:0004037">
    <property type="term" value="F:allantoicase activity"/>
    <property type="evidence" value="ECO:0007669"/>
    <property type="project" value="UniProtKB-EC"/>
</dbReference>
<reference evidence="2" key="1">
    <citation type="submission" date="2022-05" db="EMBL/GenBank/DDBJ databases">
        <authorList>
            <person name="Park J.-S."/>
        </authorList>
    </citation>
    <scope>NUCLEOTIDE SEQUENCE</scope>
    <source>
        <strain evidence="2">2012CJ41-6</strain>
    </source>
</reference>
<sequence length="289" mass="32188">MSTNYYSPKGGHPGQDQLLTDRAVFTDAYAVIPKGTMRDIVTSYLPFWDQTRLWVIARPMSGFAETFSQYIMEVAPDGGSDHPEADPGAEGVLFVVEGSASLNVDGAEHTLTEGGYAYLPPSTDWTLHNKSDGMLRFHWIRKAYEMVPGLAKPDVIIANEKDIAPTIMPDTDGKWATTRFIDPTDLRHDMHVTIVTFEPGAVIPFLETHVMEHGLYVLEGKAVYRLNNDWVEVEAGDYMWLRAFCPQACYAGGPGKFRYLLYKDVNRHMTLRPLAGNAKATAPLRSAAE</sequence>
<dbReference type="EC" id="3.5.3.4" evidence="2"/>
<dbReference type="PANTHER" id="PTHR34571">
    <property type="entry name" value="(S)-UREIDOGLYCINE AMINOHYDROLASE"/>
    <property type="match status" value="1"/>
</dbReference>
<comment type="caution">
    <text evidence="2">The sequence shown here is derived from an EMBL/GenBank/DDBJ whole genome shotgun (WGS) entry which is preliminary data.</text>
</comment>
<proteinExistence type="predicted"/>
<dbReference type="EMBL" id="JAMFMB010000003">
    <property type="protein sequence ID" value="MCL6282658.1"/>
    <property type="molecule type" value="Genomic_DNA"/>
</dbReference>
<dbReference type="Gene3D" id="2.60.120.10">
    <property type="entry name" value="Jelly Rolls"/>
    <property type="match status" value="2"/>
</dbReference>
<evidence type="ECO:0000313" key="2">
    <source>
        <dbReference type="EMBL" id="MCL6282658.1"/>
    </source>
</evidence>
<dbReference type="PANTHER" id="PTHR34571:SF1">
    <property type="entry name" value="(S)-UREIDOGLYCINE AMINOHYDROLASE"/>
    <property type="match status" value="1"/>
</dbReference>
<dbReference type="Pfam" id="PF07883">
    <property type="entry name" value="Cupin_2"/>
    <property type="match status" value="2"/>
</dbReference>
<feature type="domain" description="Cupin type-2" evidence="1">
    <location>
        <begin position="71"/>
        <end position="140"/>
    </location>
</feature>
<dbReference type="InterPro" id="IPR013096">
    <property type="entry name" value="Cupin_2"/>
</dbReference>
<accession>A0ABT0Q0D2</accession>
<dbReference type="NCBIfam" id="NF040771">
    <property type="entry name" value="AAH_UGLYAH2"/>
    <property type="match status" value="1"/>
</dbReference>